<dbReference type="PROSITE" id="PS51257">
    <property type="entry name" value="PROKAR_LIPOPROTEIN"/>
    <property type="match status" value="1"/>
</dbReference>
<feature type="compositionally biased region" description="Low complexity" evidence="1">
    <location>
        <begin position="36"/>
        <end position="82"/>
    </location>
</feature>
<protein>
    <submittedName>
        <fullName evidence="3">Uncharacterized protein</fullName>
    </submittedName>
</protein>
<dbReference type="RefSeq" id="WP_377330306.1">
    <property type="nucleotide sequence ID" value="NZ_JBHSNG010000048.1"/>
</dbReference>
<evidence type="ECO:0000256" key="1">
    <source>
        <dbReference type="SAM" id="MobiDB-lite"/>
    </source>
</evidence>
<gene>
    <name evidence="3" type="ORF">ACFPPB_19805</name>
</gene>
<reference evidence="4" key="1">
    <citation type="journal article" date="2019" name="Int. J. Syst. Evol. Microbiol.">
        <title>The Global Catalogue of Microorganisms (GCM) 10K type strain sequencing project: providing services to taxonomists for standard genome sequencing and annotation.</title>
        <authorList>
            <consortium name="The Broad Institute Genomics Platform"/>
            <consortium name="The Broad Institute Genome Sequencing Center for Infectious Disease"/>
            <person name="Wu L."/>
            <person name="Ma J."/>
        </authorList>
    </citation>
    <scope>NUCLEOTIDE SEQUENCE [LARGE SCALE GENOMIC DNA]</scope>
    <source>
        <strain evidence="4">CGMCC 1.13587</strain>
    </source>
</reference>
<keyword evidence="2" id="KW-0732">Signal</keyword>
<evidence type="ECO:0000313" key="4">
    <source>
        <dbReference type="Proteomes" id="UP001596111"/>
    </source>
</evidence>
<sequence>MTRSIRTTALYSASLAGLLLLSACGKNEPAPPASTPPAASSAAKTPAPAPATSAPATSGTAAPAPTSTAPAHSSTSASVTPTAAPIATAPAEMPLTVAKVTLGNNVNAQHEVTRSSSSFAPDNKMIYASVMTEGRSGGATLNAKWSYLEGQGQLVSNISQSIATDGPAVTTFKVQNPDLWPEGKYQVEISLDGKPVTKQDFDIKKS</sequence>
<feature type="signal peptide" evidence="2">
    <location>
        <begin position="1"/>
        <end position="25"/>
    </location>
</feature>
<evidence type="ECO:0000313" key="3">
    <source>
        <dbReference type="EMBL" id="MFC5583362.1"/>
    </source>
</evidence>
<proteinExistence type="predicted"/>
<organism evidence="3 4">
    <name type="scientific">Rhodanobacter terrae</name>
    <dbReference type="NCBI Taxonomy" id="418647"/>
    <lineage>
        <taxon>Bacteria</taxon>
        <taxon>Pseudomonadati</taxon>
        <taxon>Pseudomonadota</taxon>
        <taxon>Gammaproteobacteria</taxon>
        <taxon>Lysobacterales</taxon>
        <taxon>Rhodanobacteraceae</taxon>
        <taxon>Rhodanobacter</taxon>
    </lineage>
</organism>
<dbReference type="EMBL" id="JBHSNG010000048">
    <property type="protein sequence ID" value="MFC5583362.1"/>
    <property type="molecule type" value="Genomic_DNA"/>
</dbReference>
<accession>A0ABW0T1W4</accession>
<feature type="chain" id="PRO_5045967617" evidence="2">
    <location>
        <begin position="26"/>
        <end position="206"/>
    </location>
</feature>
<keyword evidence="4" id="KW-1185">Reference proteome</keyword>
<feature type="region of interest" description="Disordered" evidence="1">
    <location>
        <begin position="27"/>
        <end position="82"/>
    </location>
</feature>
<dbReference type="Proteomes" id="UP001596111">
    <property type="component" value="Unassembled WGS sequence"/>
</dbReference>
<comment type="caution">
    <text evidence="3">The sequence shown here is derived from an EMBL/GenBank/DDBJ whole genome shotgun (WGS) entry which is preliminary data.</text>
</comment>
<evidence type="ECO:0000256" key="2">
    <source>
        <dbReference type="SAM" id="SignalP"/>
    </source>
</evidence>
<name>A0ABW0T1W4_9GAMM</name>